<keyword evidence="3" id="KW-1185">Reference proteome</keyword>
<proteinExistence type="predicted"/>
<evidence type="ECO:0000313" key="2">
    <source>
        <dbReference type="EMBL" id="QYO75503.1"/>
    </source>
</evidence>
<organism evidence="2 3">
    <name type="scientific">Devosia salina</name>
    <dbReference type="NCBI Taxonomy" id="2860336"/>
    <lineage>
        <taxon>Bacteria</taxon>
        <taxon>Pseudomonadati</taxon>
        <taxon>Pseudomonadota</taxon>
        <taxon>Alphaproteobacteria</taxon>
        <taxon>Hyphomicrobiales</taxon>
        <taxon>Devosiaceae</taxon>
        <taxon>Devosia</taxon>
    </lineage>
</organism>
<sequence>MKLEVTGVPSRPDIDQLNDLLFTVGAMRPGLTLQVAGNAGYLATLDPTPLWGLSCNLSMEQLRDPTHLAVAPSFMEFAKSNNPRTMAHAANTIGLALAAVESGFTYVSGTAIHLSQDTPRAPSRLHPLTFPKRVSG</sequence>
<gene>
    <name evidence="2" type="ORF">K1X15_12730</name>
</gene>
<evidence type="ECO:0000313" key="3">
    <source>
        <dbReference type="Proteomes" id="UP000825799"/>
    </source>
</evidence>
<evidence type="ECO:0000256" key="1">
    <source>
        <dbReference type="SAM" id="MobiDB-lite"/>
    </source>
</evidence>
<feature type="region of interest" description="Disordered" evidence="1">
    <location>
        <begin position="117"/>
        <end position="136"/>
    </location>
</feature>
<protein>
    <submittedName>
        <fullName evidence="2">Uncharacterized protein</fullName>
    </submittedName>
</protein>
<dbReference type="Proteomes" id="UP000825799">
    <property type="component" value="Chromosome"/>
</dbReference>
<reference evidence="2 3" key="1">
    <citation type="submission" date="2021-08" db="EMBL/GenBank/DDBJ databases">
        <title>Devosia salina sp. nov., isolated from the South China Sea sediment.</title>
        <authorList>
            <person name="Zhou Z."/>
        </authorList>
    </citation>
    <scope>NUCLEOTIDE SEQUENCE [LARGE SCALE GENOMIC DNA]</scope>
    <source>
        <strain evidence="2 3">SCS-3</strain>
    </source>
</reference>
<dbReference type="EMBL" id="CP080590">
    <property type="protein sequence ID" value="QYO75503.1"/>
    <property type="molecule type" value="Genomic_DNA"/>
</dbReference>
<name>A0ABX8W9E7_9HYPH</name>
<dbReference type="RefSeq" id="WP_220304002.1">
    <property type="nucleotide sequence ID" value="NZ_CP080590.1"/>
</dbReference>
<accession>A0ABX8W9E7</accession>